<keyword evidence="4" id="KW-1185">Reference proteome</keyword>
<sequence length="954" mass="106332">MSEIASPSPSPRPAQHVQSQLLPSSIFSTPSFSSTLPFPRPTSASGAFRRSSLLKKGRLGSSRHRRRTRSVASSASHSSDGSLGDFSMENYTIDLAQLGKKETAAPPVGFEQAFQRDRSDNEQKPKQPQEPAAQTQQGKTDEEEAEDLLGDYTIDLGGLGDKPSSMVVGDVEKERDEVSSEDEGPEDFTVNMEKWMRGGEKWKKEQRDETLDEGDEANEDPQDYTQEVRVDWGPPEESVFEPLGTSTPAPLKNHAIIEEGVQEEARLQAPPLSRMNTEMLQDQAAEEVFERISALQAEVERMRVEDEERRLAYHEIEQENELLRNDRVELLERHQAEEELLKKQHSQLRDHWKEQLRLKEQELTAPNTPKVASLRAKFEPAIQELAAVKADAETNKIAANDMIKALEAQLHAAREDLKEHQDAKASRNAADDRIKALEEQLQAARDETRRYQNQIPLIQEANAATVKSLRADLETKNKEIALERKESIHRGNEAASLTESIDQKDQELRTLKSDLKAMKMELDHAHEQLAETRRIVETVEHENDRLVQQNERQARDIADLEERINSQDVNEATAEPVNEKRGYPGAEHMEANNIDEASHKNALKRIEQHESMLSSLKATHAKELRTLRSALLKAGEGMQKREARLTNAHSEEVVSLNQRIETLQNQQTEPSKLADPSMENELRSAVRVLNTKLEKANAALIASKAEAEEAQQAAEDAQKTNAIVNAELEARFAEAVEDREREWRRRVQILFREREKMGKALMWGWGREEEGAKGSMDREQPYRYRFDQIHNHPSPPTDPFRSTYSPPPNPPPPAPDSPPPDSAGSSPHPNERNLFHALGIATDGSSDVLADARFILPGRELDEEVAGVHGEEGGEEVAVGDLVGTDGVAVAAGAGVDADVGAFGGGEAGQDAVLEVDESAKSNEAPVQGLRGSFLDARWPLVVTRLAIVFHSHG</sequence>
<feature type="compositionally biased region" description="Low complexity" evidence="2">
    <location>
        <begin position="70"/>
        <end position="85"/>
    </location>
</feature>
<feature type="compositionally biased region" description="Low complexity" evidence="2">
    <location>
        <begin position="30"/>
        <end position="43"/>
    </location>
</feature>
<feature type="compositionally biased region" description="Basic residues" evidence="2">
    <location>
        <begin position="52"/>
        <end position="69"/>
    </location>
</feature>
<evidence type="ECO:0000256" key="1">
    <source>
        <dbReference type="SAM" id="Coils"/>
    </source>
</evidence>
<dbReference type="GeneID" id="59289384"/>
<dbReference type="AlphaFoldDB" id="A0A8H6FSJ3"/>
<feature type="coiled-coil region" evidence="1">
    <location>
        <begin position="646"/>
        <end position="727"/>
    </location>
</feature>
<feature type="compositionally biased region" description="Basic and acidic residues" evidence="2">
    <location>
        <begin position="194"/>
        <end position="209"/>
    </location>
</feature>
<reference evidence="3 4" key="1">
    <citation type="journal article" date="2020" name="Genomics">
        <title>Complete, high-quality genomes from long-read metagenomic sequencing of two wolf lichen thalli reveals enigmatic genome architecture.</title>
        <authorList>
            <person name="McKenzie S.K."/>
            <person name="Walston R.F."/>
            <person name="Allen J.L."/>
        </authorList>
    </citation>
    <scope>NUCLEOTIDE SEQUENCE [LARGE SCALE GENOMIC DNA]</scope>
    <source>
        <strain evidence="3">WasteWater2</strain>
    </source>
</reference>
<feature type="region of interest" description="Disordered" evidence="2">
    <location>
        <begin position="98"/>
        <end position="225"/>
    </location>
</feature>
<dbReference type="RefSeq" id="XP_037163305.1">
    <property type="nucleotide sequence ID" value="XM_037309628.1"/>
</dbReference>
<comment type="caution">
    <text evidence="3">The sequence shown here is derived from an EMBL/GenBank/DDBJ whole genome shotgun (WGS) entry which is preliminary data.</text>
</comment>
<feature type="region of interest" description="Disordered" evidence="2">
    <location>
        <begin position="787"/>
        <end position="832"/>
    </location>
</feature>
<protein>
    <submittedName>
        <fullName evidence="3">Uncharacterized protein</fullName>
    </submittedName>
</protein>
<evidence type="ECO:0000313" key="3">
    <source>
        <dbReference type="EMBL" id="KAF6233898.1"/>
    </source>
</evidence>
<name>A0A8H6FSJ3_9LECA</name>
<feature type="region of interest" description="Disordered" evidence="2">
    <location>
        <begin position="30"/>
        <end position="86"/>
    </location>
</feature>
<feature type="coiled-coil region" evidence="1">
    <location>
        <begin position="389"/>
        <end position="570"/>
    </location>
</feature>
<accession>A0A8H6FSJ3</accession>
<feature type="coiled-coil region" evidence="1">
    <location>
        <begin position="285"/>
        <end position="351"/>
    </location>
</feature>
<dbReference type="OrthoDB" id="3911405at2759"/>
<feature type="compositionally biased region" description="Pro residues" evidence="2">
    <location>
        <begin position="805"/>
        <end position="821"/>
    </location>
</feature>
<keyword evidence="1" id="KW-0175">Coiled coil</keyword>
<proteinExistence type="predicted"/>
<organism evidence="3 4">
    <name type="scientific">Letharia columbiana</name>
    <dbReference type="NCBI Taxonomy" id="112416"/>
    <lineage>
        <taxon>Eukaryota</taxon>
        <taxon>Fungi</taxon>
        <taxon>Dikarya</taxon>
        <taxon>Ascomycota</taxon>
        <taxon>Pezizomycotina</taxon>
        <taxon>Lecanoromycetes</taxon>
        <taxon>OSLEUM clade</taxon>
        <taxon>Lecanoromycetidae</taxon>
        <taxon>Lecanorales</taxon>
        <taxon>Lecanorineae</taxon>
        <taxon>Parmeliaceae</taxon>
        <taxon>Letharia</taxon>
    </lineage>
</organism>
<dbReference type="Proteomes" id="UP000578531">
    <property type="component" value="Unassembled WGS sequence"/>
</dbReference>
<dbReference type="EMBL" id="JACCJC010000033">
    <property type="protein sequence ID" value="KAF6233898.1"/>
    <property type="molecule type" value="Genomic_DNA"/>
</dbReference>
<evidence type="ECO:0000256" key="2">
    <source>
        <dbReference type="SAM" id="MobiDB-lite"/>
    </source>
</evidence>
<gene>
    <name evidence="3" type="ORF">HO173_007728</name>
</gene>
<feature type="compositionally biased region" description="Acidic residues" evidence="2">
    <location>
        <begin position="210"/>
        <end position="222"/>
    </location>
</feature>
<feature type="compositionally biased region" description="Basic and acidic residues" evidence="2">
    <location>
        <begin position="114"/>
        <end position="127"/>
    </location>
</feature>
<evidence type="ECO:0000313" key="4">
    <source>
        <dbReference type="Proteomes" id="UP000578531"/>
    </source>
</evidence>